<evidence type="ECO:0000256" key="6">
    <source>
        <dbReference type="SAM" id="Coils"/>
    </source>
</evidence>
<feature type="coiled-coil region" evidence="6">
    <location>
        <begin position="121"/>
        <end position="169"/>
    </location>
</feature>
<dbReference type="InterPro" id="IPR046347">
    <property type="entry name" value="bZIP_sf"/>
</dbReference>
<evidence type="ECO:0000313" key="9">
    <source>
        <dbReference type="EMBL" id="CAH9109499.1"/>
    </source>
</evidence>
<dbReference type="PROSITE" id="PS50217">
    <property type="entry name" value="BZIP"/>
    <property type="match status" value="1"/>
</dbReference>
<keyword evidence="4" id="KW-0804">Transcription</keyword>
<keyword evidence="2" id="KW-0805">Transcription regulation</keyword>
<dbReference type="GO" id="GO:0005634">
    <property type="term" value="C:nucleus"/>
    <property type="evidence" value="ECO:0007669"/>
    <property type="project" value="UniProtKB-SubCell"/>
</dbReference>
<dbReference type="Proteomes" id="UP001152523">
    <property type="component" value="Unassembled WGS sequence"/>
</dbReference>
<dbReference type="EMBL" id="CAMAPF010001055">
    <property type="protein sequence ID" value="CAH9143661.1"/>
    <property type="molecule type" value="Genomic_DNA"/>
</dbReference>
<dbReference type="GO" id="GO:0046983">
    <property type="term" value="F:protein dimerization activity"/>
    <property type="evidence" value="ECO:0007669"/>
    <property type="project" value="UniProtKB-ARBA"/>
</dbReference>
<organism evidence="10 11">
    <name type="scientific">Cuscuta epithymum</name>
    <dbReference type="NCBI Taxonomy" id="186058"/>
    <lineage>
        <taxon>Eukaryota</taxon>
        <taxon>Viridiplantae</taxon>
        <taxon>Streptophyta</taxon>
        <taxon>Embryophyta</taxon>
        <taxon>Tracheophyta</taxon>
        <taxon>Spermatophyta</taxon>
        <taxon>Magnoliopsida</taxon>
        <taxon>eudicotyledons</taxon>
        <taxon>Gunneridae</taxon>
        <taxon>Pentapetalae</taxon>
        <taxon>asterids</taxon>
        <taxon>lamiids</taxon>
        <taxon>Solanales</taxon>
        <taxon>Convolvulaceae</taxon>
        <taxon>Cuscuteae</taxon>
        <taxon>Cuscuta</taxon>
        <taxon>Cuscuta subgen. Cuscuta</taxon>
    </lineage>
</organism>
<dbReference type="FunFam" id="1.20.5.170:FF:000020">
    <property type="entry name" value="BZIP transcription factor"/>
    <property type="match status" value="1"/>
</dbReference>
<comment type="caution">
    <text evidence="10">The sequence shown here is derived from an EMBL/GenBank/DDBJ whole genome shotgun (WGS) entry which is preliminary data.</text>
</comment>
<dbReference type="SUPFAM" id="SSF57959">
    <property type="entry name" value="Leucine zipper domain"/>
    <property type="match status" value="1"/>
</dbReference>
<dbReference type="CDD" id="cd14702">
    <property type="entry name" value="bZIP_plant_GBF1"/>
    <property type="match status" value="1"/>
</dbReference>
<reference evidence="10" key="1">
    <citation type="submission" date="2022-07" db="EMBL/GenBank/DDBJ databases">
        <authorList>
            <person name="Macas J."/>
            <person name="Novak P."/>
            <person name="Neumann P."/>
        </authorList>
    </citation>
    <scope>NUCLEOTIDE SEQUENCE</scope>
</reference>
<dbReference type="InterPro" id="IPR044521">
    <property type="entry name" value="AtbZIP8/43"/>
</dbReference>
<dbReference type="PANTHER" id="PTHR46324:SF3">
    <property type="entry name" value="BASIC LEUCINE ZIPPER 43-RELATED"/>
    <property type="match status" value="1"/>
</dbReference>
<keyword evidence="11" id="KW-1185">Reference proteome</keyword>
<dbReference type="InterPro" id="IPR045314">
    <property type="entry name" value="bZIP_plant_GBF1"/>
</dbReference>
<keyword evidence="3" id="KW-0238">DNA-binding</keyword>
<dbReference type="SMART" id="SM00338">
    <property type="entry name" value="BRLZ"/>
    <property type="match status" value="1"/>
</dbReference>
<accession>A0AAV0G737</accession>
<keyword evidence="5" id="KW-0539">Nucleus</keyword>
<feature type="region of interest" description="Disordered" evidence="7">
    <location>
        <begin position="170"/>
        <end position="189"/>
    </location>
</feature>
<evidence type="ECO:0000313" key="11">
    <source>
        <dbReference type="Proteomes" id="UP001152523"/>
    </source>
</evidence>
<name>A0AAV0G737_9ASTE</name>
<dbReference type="GO" id="GO:0003700">
    <property type="term" value="F:DNA-binding transcription factor activity"/>
    <property type="evidence" value="ECO:0007669"/>
    <property type="project" value="InterPro"/>
</dbReference>
<protein>
    <recommendedName>
        <fullName evidence="8">BZIP domain-containing protein</fullName>
    </recommendedName>
</protein>
<dbReference type="PANTHER" id="PTHR46324">
    <property type="entry name" value="BASIC LEUCINE ZIPPER 43-RELATED"/>
    <property type="match status" value="1"/>
</dbReference>
<gene>
    <name evidence="9" type="ORF">CEPIT_LOCUS18782</name>
    <name evidence="10" type="ORF">CEPIT_LOCUS40838</name>
</gene>
<dbReference type="AlphaFoldDB" id="A0AAV0G737"/>
<dbReference type="Gene3D" id="1.20.5.170">
    <property type="match status" value="1"/>
</dbReference>
<evidence type="ECO:0000256" key="7">
    <source>
        <dbReference type="SAM" id="MobiDB-lite"/>
    </source>
</evidence>
<proteinExistence type="predicted"/>
<dbReference type="GO" id="GO:0003677">
    <property type="term" value="F:DNA binding"/>
    <property type="evidence" value="ECO:0007669"/>
    <property type="project" value="UniProtKB-KW"/>
</dbReference>
<evidence type="ECO:0000256" key="4">
    <source>
        <dbReference type="ARBA" id="ARBA00023163"/>
    </source>
</evidence>
<keyword evidence="6" id="KW-0175">Coiled coil</keyword>
<evidence type="ECO:0000256" key="1">
    <source>
        <dbReference type="ARBA" id="ARBA00004123"/>
    </source>
</evidence>
<comment type="subcellular location">
    <subcellularLocation>
        <location evidence="1">Nucleus</location>
    </subcellularLocation>
</comment>
<evidence type="ECO:0000256" key="2">
    <source>
        <dbReference type="ARBA" id="ARBA00023015"/>
    </source>
</evidence>
<evidence type="ECO:0000256" key="3">
    <source>
        <dbReference type="ARBA" id="ARBA00023125"/>
    </source>
</evidence>
<evidence type="ECO:0000256" key="5">
    <source>
        <dbReference type="ARBA" id="ARBA00023242"/>
    </source>
</evidence>
<evidence type="ECO:0000313" key="10">
    <source>
        <dbReference type="EMBL" id="CAH9143661.1"/>
    </source>
</evidence>
<dbReference type="PROSITE" id="PS00036">
    <property type="entry name" value="BZIP_BASIC"/>
    <property type="match status" value="1"/>
</dbReference>
<sequence length="189" mass="22128">MQPVDITNLNYIFPYTNQNIYESTHVGLNQSIPEYHQLSSGGLCNNPASYYFQMTNPHLQDFNNSQATCCFSSNSTSDEAEEQQLSLIIERKQRRMISNRESARRSRMRKQKHLDELWSQVVWLRNENHQLLEKLNQLSDRHDQSLQENAQLKQETSELRDMVAELQLNPPYSYPKDLDEGEDHFCASS</sequence>
<feature type="domain" description="BZIP" evidence="8">
    <location>
        <begin position="89"/>
        <end position="152"/>
    </location>
</feature>
<dbReference type="Pfam" id="PF00170">
    <property type="entry name" value="bZIP_1"/>
    <property type="match status" value="1"/>
</dbReference>
<dbReference type="EMBL" id="CAMAPF010000152">
    <property type="protein sequence ID" value="CAH9109499.1"/>
    <property type="molecule type" value="Genomic_DNA"/>
</dbReference>
<dbReference type="InterPro" id="IPR004827">
    <property type="entry name" value="bZIP"/>
</dbReference>
<evidence type="ECO:0000259" key="8">
    <source>
        <dbReference type="PROSITE" id="PS50217"/>
    </source>
</evidence>